<evidence type="ECO:0000256" key="1">
    <source>
        <dbReference type="ARBA" id="ARBA00023054"/>
    </source>
</evidence>
<dbReference type="PANTHER" id="PTHR30563:SF0">
    <property type="entry name" value="DNA RECOMBINATION PROTEIN RMUC"/>
    <property type="match status" value="1"/>
</dbReference>
<dbReference type="GO" id="GO:0006310">
    <property type="term" value="P:DNA recombination"/>
    <property type="evidence" value="ECO:0007669"/>
    <property type="project" value="UniProtKB-KW"/>
</dbReference>
<dbReference type="EMBL" id="AUZY01005425">
    <property type="protein sequence ID" value="EQD59107.1"/>
    <property type="molecule type" value="Genomic_DNA"/>
</dbReference>
<dbReference type="AlphaFoldDB" id="T1AP31"/>
<accession>T1AP31</accession>
<comment type="caution">
    <text evidence="3">The sequence shown here is derived from an EMBL/GenBank/DDBJ whole genome shotgun (WGS) entry which is preliminary data.</text>
</comment>
<reference evidence="3" key="1">
    <citation type="submission" date="2013-08" db="EMBL/GenBank/DDBJ databases">
        <authorList>
            <person name="Mendez C."/>
            <person name="Richter M."/>
            <person name="Ferrer M."/>
            <person name="Sanchez J."/>
        </authorList>
    </citation>
    <scope>NUCLEOTIDE SEQUENCE</scope>
</reference>
<dbReference type="Pfam" id="PF02646">
    <property type="entry name" value="RmuC"/>
    <property type="match status" value="1"/>
</dbReference>
<feature type="non-terminal residue" evidence="3">
    <location>
        <position position="76"/>
    </location>
</feature>
<dbReference type="InterPro" id="IPR003798">
    <property type="entry name" value="DNA_recombination_RmuC"/>
</dbReference>
<dbReference type="PANTHER" id="PTHR30563">
    <property type="entry name" value="DNA RECOMBINATION PROTEIN RMUC"/>
    <property type="match status" value="1"/>
</dbReference>
<gene>
    <name evidence="3" type="ORF">B1B_08339</name>
</gene>
<keyword evidence="2" id="KW-0233">DNA recombination</keyword>
<keyword evidence="1" id="KW-0175">Coiled coil</keyword>
<evidence type="ECO:0000256" key="2">
    <source>
        <dbReference type="ARBA" id="ARBA00023172"/>
    </source>
</evidence>
<name>T1AP31_9ZZZZ</name>
<reference evidence="3" key="2">
    <citation type="journal article" date="2014" name="ISME J.">
        <title>Microbial stratification in low pH oxic and suboxic macroscopic growths along an acid mine drainage.</title>
        <authorList>
            <person name="Mendez-Garcia C."/>
            <person name="Mesa V."/>
            <person name="Sprenger R.R."/>
            <person name="Richter M."/>
            <person name="Diez M.S."/>
            <person name="Solano J."/>
            <person name="Bargiela R."/>
            <person name="Golyshina O.V."/>
            <person name="Manteca A."/>
            <person name="Ramos J.L."/>
            <person name="Gallego J.R."/>
            <person name="Llorente I."/>
            <person name="Martins Dos Santos V.A."/>
            <person name="Jensen O.N."/>
            <person name="Pelaez A.I."/>
            <person name="Sanchez J."/>
            <person name="Ferrer M."/>
        </authorList>
    </citation>
    <scope>NUCLEOTIDE SEQUENCE</scope>
</reference>
<organism evidence="3">
    <name type="scientific">mine drainage metagenome</name>
    <dbReference type="NCBI Taxonomy" id="410659"/>
    <lineage>
        <taxon>unclassified sequences</taxon>
        <taxon>metagenomes</taxon>
        <taxon>ecological metagenomes</taxon>
    </lineage>
</organism>
<proteinExistence type="predicted"/>
<protein>
    <submittedName>
        <fullName evidence="3">RmuC domain protein</fullName>
    </submittedName>
</protein>
<sequence length="76" mass="8736">MHMPESRDLVIDVKTPLDAYLEALEAPTEEARQSALRRHAQQLEAQVRQLASKAYWAQFEHSPQFAVLFLPGDQFL</sequence>
<evidence type="ECO:0000313" key="3">
    <source>
        <dbReference type="EMBL" id="EQD59107.1"/>
    </source>
</evidence>